<dbReference type="InterPro" id="IPR006068">
    <property type="entry name" value="ATPase_P-typ_cation-transptr_C"/>
</dbReference>
<dbReference type="InterPro" id="IPR018303">
    <property type="entry name" value="ATPase_P-typ_P_site"/>
</dbReference>
<feature type="transmembrane region" description="Helical" evidence="23">
    <location>
        <begin position="856"/>
        <end position="877"/>
    </location>
</feature>
<evidence type="ECO:0000256" key="11">
    <source>
        <dbReference type="ARBA" id="ARBA00022958"/>
    </source>
</evidence>
<evidence type="ECO:0000313" key="26">
    <source>
        <dbReference type="Proteomes" id="UP001437256"/>
    </source>
</evidence>
<evidence type="ECO:0000256" key="9">
    <source>
        <dbReference type="ARBA" id="ARBA00022840"/>
    </source>
</evidence>
<comment type="subcellular location">
    <subcellularLocation>
        <location evidence="2">Cell membrane</location>
        <topology evidence="2">Multi-pass membrane protein</topology>
    </subcellularLocation>
</comment>
<keyword evidence="8" id="KW-0547">Nucleotide-binding</keyword>
<evidence type="ECO:0000256" key="22">
    <source>
        <dbReference type="SAM" id="MobiDB-lite"/>
    </source>
</evidence>
<keyword evidence="11" id="KW-0630">Potassium</keyword>
<keyword evidence="15" id="KW-0406">Ion transport</keyword>
<dbReference type="InterPro" id="IPR001757">
    <property type="entry name" value="P_typ_ATPase"/>
</dbReference>
<keyword evidence="5" id="KW-0633">Potassium transport</keyword>
<keyword evidence="13 23" id="KW-1133">Transmembrane helix</keyword>
<feature type="transmembrane region" description="Helical" evidence="23">
    <location>
        <begin position="954"/>
        <end position="974"/>
    </location>
</feature>
<dbReference type="SMART" id="SM00831">
    <property type="entry name" value="Cation_ATPase_N"/>
    <property type="match status" value="1"/>
</dbReference>
<feature type="region of interest" description="Disordered" evidence="22">
    <location>
        <begin position="1"/>
        <end position="30"/>
    </location>
</feature>
<evidence type="ECO:0000256" key="5">
    <source>
        <dbReference type="ARBA" id="ARBA00022538"/>
    </source>
</evidence>
<evidence type="ECO:0000256" key="4">
    <source>
        <dbReference type="ARBA" id="ARBA00022475"/>
    </source>
</evidence>
<dbReference type="SUPFAM" id="SSF56784">
    <property type="entry name" value="HAD-like"/>
    <property type="match status" value="1"/>
</dbReference>
<dbReference type="InterPro" id="IPR023298">
    <property type="entry name" value="ATPase_P-typ_TM_dom_sf"/>
</dbReference>
<evidence type="ECO:0000256" key="13">
    <source>
        <dbReference type="ARBA" id="ARBA00022989"/>
    </source>
</evidence>
<gene>
    <name evidence="25" type="ORF">AAF712_013655</name>
</gene>
<evidence type="ECO:0000256" key="16">
    <source>
        <dbReference type="ARBA" id="ARBA00023136"/>
    </source>
</evidence>
<keyword evidence="6 23" id="KW-0812">Transmembrane</keyword>
<feature type="transmembrane region" description="Helical" evidence="23">
    <location>
        <begin position="1025"/>
        <end position="1047"/>
    </location>
</feature>
<feature type="transmembrane region" description="Helical" evidence="23">
    <location>
        <begin position="84"/>
        <end position="102"/>
    </location>
</feature>
<keyword evidence="10" id="KW-0460">Magnesium</keyword>
<organism evidence="25 26">
    <name type="scientific">Marasmius tenuissimus</name>
    <dbReference type="NCBI Taxonomy" id="585030"/>
    <lineage>
        <taxon>Eukaryota</taxon>
        <taxon>Fungi</taxon>
        <taxon>Dikarya</taxon>
        <taxon>Basidiomycota</taxon>
        <taxon>Agaricomycotina</taxon>
        <taxon>Agaricomycetes</taxon>
        <taxon>Agaricomycetidae</taxon>
        <taxon>Agaricales</taxon>
        <taxon>Marasmiineae</taxon>
        <taxon>Marasmiaceae</taxon>
        <taxon>Marasmius</taxon>
    </lineage>
</organism>
<comment type="cofactor">
    <cofactor evidence="1">
        <name>Mg(2+)</name>
        <dbReference type="ChEBI" id="CHEBI:18420"/>
    </cofactor>
</comment>
<evidence type="ECO:0000256" key="1">
    <source>
        <dbReference type="ARBA" id="ARBA00001946"/>
    </source>
</evidence>
<feature type="transmembrane region" description="Helical" evidence="23">
    <location>
        <begin position="300"/>
        <end position="321"/>
    </location>
</feature>
<dbReference type="Pfam" id="PF00122">
    <property type="entry name" value="E1-E2_ATPase"/>
    <property type="match status" value="1"/>
</dbReference>
<evidence type="ECO:0000256" key="18">
    <source>
        <dbReference type="ARBA" id="ARBA00035017"/>
    </source>
</evidence>
<keyword evidence="3" id="KW-0813">Transport</keyword>
<dbReference type="SFLD" id="SFLDS00003">
    <property type="entry name" value="Haloacid_Dehalogenase"/>
    <property type="match status" value="1"/>
</dbReference>
<evidence type="ECO:0000256" key="6">
    <source>
        <dbReference type="ARBA" id="ARBA00022692"/>
    </source>
</evidence>
<dbReference type="SUPFAM" id="SSF81660">
    <property type="entry name" value="Metal cation-transporting ATPase, ATP-binding domain N"/>
    <property type="match status" value="1"/>
</dbReference>
<dbReference type="Gene3D" id="3.40.50.1000">
    <property type="entry name" value="HAD superfamily/HAD-like"/>
    <property type="match status" value="1"/>
</dbReference>
<keyword evidence="7" id="KW-0479">Metal-binding</keyword>
<evidence type="ECO:0000313" key="25">
    <source>
        <dbReference type="EMBL" id="KAL0059604.1"/>
    </source>
</evidence>
<evidence type="ECO:0000256" key="23">
    <source>
        <dbReference type="SAM" id="Phobius"/>
    </source>
</evidence>
<keyword evidence="26" id="KW-1185">Reference proteome</keyword>
<dbReference type="Pfam" id="PF00690">
    <property type="entry name" value="Cation_ATPase_N"/>
    <property type="match status" value="1"/>
</dbReference>
<comment type="caution">
    <text evidence="25">The sequence shown here is derived from an EMBL/GenBank/DDBJ whole genome shotgun (WGS) entry which is preliminary data.</text>
</comment>
<dbReference type="InterPro" id="IPR004014">
    <property type="entry name" value="ATPase_P-typ_cation-transptr_N"/>
</dbReference>
<comment type="catalytic activity">
    <reaction evidence="20">
        <text>K(+)(in) + ATP + H2O = K(+)(out) + ADP + phosphate + H(+)</text>
        <dbReference type="Rhea" id="RHEA:75815"/>
        <dbReference type="ChEBI" id="CHEBI:15377"/>
        <dbReference type="ChEBI" id="CHEBI:15378"/>
        <dbReference type="ChEBI" id="CHEBI:29103"/>
        <dbReference type="ChEBI" id="CHEBI:30616"/>
        <dbReference type="ChEBI" id="CHEBI:43474"/>
        <dbReference type="ChEBI" id="CHEBI:456216"/>
    </reaction>
</comment>
<dbReference type="InterPro" id="IPR008250">
    <property type="entry name" value="ATPase_P-typ_transduc_dom_A_sf"/>
</dbReference>
<evidence type="ECO:0000256" key="21">
    <source>
        <dbReference type="ARBA" id="ARBA00049499"/>
    </source>
</evidence>
<evidence type="ECO:0000256" key="2">
    <source>
        <dbReference type="ARBA" id="ARBA00004651"/>
    </source>
</evidence>
<comment type="similarity">
    <text evidence="18">Belongs to the cation transport ATPase (P-type) (TC 3.A.3) family. Type IID subfamily.</text>
</comment>
<evidence type="ECO:0000256" key="3">
    <source>
        <dbReference type="ARBA" id="ARBA00022448"/>
    </source>
</evidence>
<dbReference type="SUPFAM" id="SSF81653">
    <property type="entry name" value="Calcium ATPase, transduction domain A"/>
    <property type="match status" value="1"/>
</dbReference>
<evidence type="ECO:0000256" key="15">
    <source>
        <dbReference type="ARBA" id="ARBA00023065"/>
    </source>
</evidence>
<dbReference type="Proteomes" id="UP001437256">
    <property type="component" value="Unassembled WGS sequence"/>
</dbReference>
<dbReference type="SFLD" id="SFLDG00002">
    <property type="entry name" value="C1.7:_P-type_atpase_like"/>
    <property type="match status" value="1"/>
</dbReference>
<dbReference type="InterPro" id="IPR044492">
    <property type="entry name" value="P_typ_ATPase_HD_dom"/>
</dbReference>
<dbReference type="Gene3D" id="3.40.1110.10">
    <property type="entry name" value="Calcium-transporting ATPase, cytoplasmic domain N"/>
    <property type="match status" value="1"/>
</dbReference>
<comment type="catalytic activity">
    <reaction evidence="21">
        <text>Na(+)(in) + ATP + H2O = Na(+)(out) + ADP + phosphate + H(+)</text>
        <dbReference type="Rhea" id="RHEA:14633"/>
        <dbReference type="ChEBI" id="CHEBI:15377"/>
        <dbReference type="ChEBI" id="CHEBI:15378"/>
        <dbReference type="ChEBI" id="CHEBI:29101"/>
        <dbReference type="ChEBI" id="CHEBI:30616"/>
        <dbReference type="ChEBI" id="CHEBI:43474"/>
        <dbReference type="ChEBI" id="CHEBI:456216"/>
        <dbReference type="EC" id="7.2.2.3"/>
    </reaction>
    <physiologicalReaction direction="left-to-right" evidence="21">
        <dbReference type="Rhea" id="RHEA:14634"/>
    </physiologicalReaction>
</comment>
<dbReference type="Gene3D" id="1.20.1110.10">
    <property type="entry name" value="Calcium-transporting ATPase, transmembrane domain"/>
    <property type="match status" value="1"/>
</dbReference>
<protein>
    <recommendedName>
        <fullName evidence="19">P-type Na(+) transporter</fullName>
        <ecNumber evidence="19">7.2.2.3</ecNumber>
    </recommendedName>
</protein>
<dbReference type="Pfam" id="PF13246">
    <property type="entry name" value="Cation_ATPase"/>
    <property type="match status" value="1"/>
</dbReference>
<dbReference type="SFLD" id="SFLDF00027">
    <property type="entry name" value="p-type_atpase"/>
    <property type="match status" value="1"/>
</dbReference>
<evidence type="ECO:0000256" key="14">
    <source>
        <dbReference type="ARBA" id="ARBA00023053"/>
    </source>
</evidence>
<evidence type="ECO:0000256" key="7">
    <source>
        <dbReference type="ARBA" id="ARBA00022723"/>
    </source>
</evidence>
<keyword evidence="14" id="KW-0915">Sodium</keyword>
<evidence type="ECO:0000256" key="17">
    <source>
        <dbReference type="ARBA" id="ARBA00023201"/>
    </source>
</evidence>
<evidence type="ECO:0000256" key="8">
    <source>
        <dbReference type="ARBA" id="ARBA00022741"/>
    </source>
</evidence>
<dbReference type="InterPro" id="IPR059000">
    <property type="entry name" value="ATPase_P-type_domA"/>
</dbReference>
<accession>A0ABR2ZF35</accession>
<dbReference type="InterPro" id="IPR036412">
    <property type="entry name" value="HAD-like_sf"/>
</dbReference>
<dbReference type="NCBIfam" id="TIGR01494">
    <property type="entry name" value="ATPase_P-type"/>
    <property type="match status" value="3"/>
</dbReference>
<dbReference type="NCBIfam" id="TIGR01523">
    <property type="entry name" value="ATPase-IID_K-Na"/>
    <property type="match status" value="1"/>
</dbReference>
<dbReference type="EMBL" id="JBBXMP010000216">
    <property type="protein sequence ID" value="KAL0059604.1"/>
    <property type="molecule type" value="Genomic_DNA"/>
</dbReference>
<feature type="transmembrane region" description="Helical" evidence="23">
    <location>
        <begin position="327"/>
        <end position="350"/>
    </location>
</feature>
<reference evidence="25 26" key="1">
    <citation type="submission" date="2024-05" db="EMBL/GenBank/DDBJ databases">
        <title>A draft genome resource for the thread blight pathogen Marasmius tenuissimus strain MS-2.</title>
        <authorList>
            <person name="Yulfo-Soto G.E."/>
            <person name="Baruah I.K."/>
            <person name="Amoako-Attah I."/>
            <person name="Bukari Y."/>
            <person name="Meinhardt L.W."/>
            <person name="Bailey B.A."/>
            <person name="Cohen S.P."/>
        </authorList>
    </citation>
    <scope>NUCLEOTIDE SEQUENCE [LARGE SCALE GENOMIC DNA]</scope>
    <source>
        <strain evidence="25 26">MS-2</strain>
    </source>
</reference>
<feature type="transmembrane region" description="Helical" evidence="23">
    <location>
        <begin position="995"/>
        <end position="1013"/>
    </location>
</feature>
<feature type="transmembrane region" description="Helical" evidence="23">
    <location>
        <begin position="897"/>
        <end position="921"/>
    </location>
</feature>
<feature type="transmembrane region" description="Helical" evidence="23">
    <location>
        <begin position="823"/>
        <end position="844"/>
    </location>
</feature>
<dbReference type="InterPro" id="IPR006414">
    <property type="entry name" value="P-type_ATPase_IID"/>
</dbReference>
<dbReference type="PANTHER" id="PTHR42861">
    <property type="entry name" value="CALCIUM-TRANSPORTING ATPASE"/>
    <property type="match status" value="1"/>
</dbReference>
<sequence>MVIASPPSINGRTSSISTEPSTNRSLDDLPHYNHDASEVLKHLNTGAQSGLSNEDAAKRLLEYGENVLDGGGGTSALKVLFRQVANALTLVLVAAMALSYGVQDWVEGAVITAVIAINVLVGFFQEYKAEKSMDALRSLSSPTANVIRNSEPVSVPAKQVVPGDIVNIKMGDVVPADLRLISVSNLEIDEALLTGEALPVVKITDALKADVDPSGEIVAVGAGDLVNMAFASTVVTKGRGRGVVVATAMKTQVGGIALSMTNRRSDGKEGMSRTKRIYEKIMTLAGLRTGTPLQIKLGKLAYVLLAAAVVLTIVVFGAAEFHISTEVAIYAIALAIGVIPEGLIAVLTITMSAGTIRMAKEHVIVRRLNALEALGGITDICSDKTGTLTQGKMIVKTVWIPSSGAPPRSFDVEATSGALNPEGRVLEGQGEKQTLVDPASMDSALKELTTVASLCNVATITKDKENDSLWTSTGDPTEVALQVFAHKLAMGRPSLVLDAPPSSSDNETIDTVQDEKQALKRFQLKSEFPFDSSLKRMSTIYIDQMYPMQPLLLLKGAVERVLDASTHYLKDGKTAGLSEKGTVVECAPLDEAARGVILASMESIAAQGLRVLALASRRFDLREDVENDSVSVVKLKNGPDPLGSLKRDDVERDFVFLGLVGIYDPPRPESVSAVKACKEAGITVHMLTGDHAATATAIAKELRIVEPDAPKGAIMHASEFNKLTNQEIDALPALPLVIARCSPETKVRMIEAGRRRGKYLAMTGDGVNDAPALSLAPVGIAMGLAGSDVAKDASDLVLTDDNFDSIRLAIREGRRLFDNIQRFILHLLGVNVGEVLLLVIGLAFKDRDDESVFPLSPLAVLWINMITASAPAFGLGLEKAAVNVMKRPPHSMKDGIFTWPVIIDCAFYGTVMGATSMLSWVTVMYGHYQGNLGDDCNTPDHISICNPVFRARSAVFATLIFDILFYSWELMSLDRPLVNMTPGQPFWVDLWGNQVLFWSVIIGCASVPLTIYIPGLNTKVFHQTAISWEWGVVFGMTFVFIISCELWKVLVRGKPWYANLARSEETQSVQEAVQAEAKAQEARDGVMTKKATEEV</sequence>
<keyword evidence="9" id="KW-0067">ATP-binding</keyword>
<name>A0ABR2ZF35_9AGAR</name>
<dbReference type="PRINTS" id="PR00119">
    <property type="entry name" value="CATATPASE"/>
</dbReference>
<keyword evidence="17" id="KW-0739">Sodium transport</keyword>
<keyword evidence="4" id="KW-1003">Cell membrane</keyword>
<dbReference type="PROSITE" id="PS00154">
    <property type="entry name" value="ATPASE_E1_E2"/>
    <property type="match status" value="1"/>
</dbReference>
<dbReference type="Gene3D" id="2.70.150.10">
    <property type="entry name" value="Calcium-transporting ATPase, cytoplasmic transduction domain A"/>
    <property type="match status" value="1"/>
</dbReference>
<proteinExistence type="inferred from homology"/>
<evidence type="ECO:0000256" key="19">
    <source>
        <dbReference type="ARBA" id="ARBA00035029"/>
    </source>
</evidence>
<dbReference type="Pfam" id="PF00689">
    <property type="entry name" value="Cation_ATPase_C"/>
    <property type="match status" value="1"/>
</dbReference>
<dbReference type="InterPro" id="IPR023214">
    <property type="entry name" value="HAD_sf"/>
</dbReference>
<dbReference type="InterPro" id="IPR023299">
    <property type="entry name" value="ATPase_P-typ_cyto_dom_N"/>
</dbReference>
<dbReference type="EC" id="7.2.2.3" evidence="19"/>
<feature type="compositionally biased region" description="Polar residues" evidence="22">
    <location>
        <begin position="7"/>
        <end position="24"/>
    </location>
</feature>
<evidence type="ECO:0000256" key="10">
    <source>
        <dbReference type="ARBA" id="ARBA00022842"/>
    </source>
</evidence>
<evidence type="ECO:0000259" key="24">
    <source>
        <dbReference type="SMART" id="SM00831"/>
    </source>
</evidence>
<keyword evidence="16 23" id="KW-0472">Membrane</keyword>
<evidence type="ECO:0000256" key="20">
    <source>
        <dbReference type="ARBA" id="ARBA00048599"/>
    </source>
</evidence>
<dbReference type="SUPFAM" id="SSF81665">
    <property type="entry name" value="Calcium ATPase, transmembrane domain M"/>
    <property type="match status" value="1"/>
</dbReference>
<evidence type="ECO:0000256" key="12">
    <source>
        <dbReference type="ARBA" id="ARBA00022967"/>
    </source>
</evidence>
<keyword evidence="12" id="KW-1278">Translocase</keyword>
<feature type="transmembrane region" description="Helical" evidence="23">
    <location>
        <begin position="108"/>
        <end position="127"/>
    </location>
</feature>
<feature type="domain" description="Cation-transporting P-type ATPase N-terminal" evidence="24">
    <location>
        <begin position="30"/>
        <end position="104"/>
    </location>
</feature>